<keyword evidence="2" id="KW-0812">Transmembrane</keyword>
<accession>A0A2U1KPZ8</accession>
<evidence type="ECO:0000313" key="3">
    <source>
        <dbReference type="EMBL" id="PWA38827.1"/>
    </source>
</evidence>
<proteinExistence type="predicted"/>
<dbReference type="OrthoDB" id="655540at2759"/>
<dbReference type="STRING" id="35608.A0A2U1KPZ8"/>
<reference evidence="3 4" key="1">
    <citation type="journal article" date="2018" name="Mol. Plant">
        <title>The genome of Artemisia annua provides insight into the evolution of Asteraceae family and artemisinin biosynthesis.</title>
        <authorList>
            <person name="Shen Q."/>
            <person name="Zhang L."/>
            <person name="Liao Z."/>
            <person name="Wang S."/>
            <person name="Yan T."/>
            <person name="Shi P."/>
            <person name="Liu M."/>
            <person name="Fu X."/>
            <person name="Pan Q."/>
            <person name="Wang Y."/>
            <person name="Lv Z."/>
            <person name="Lu X."/>
            <person name="Zhang F."/>
            <person name="Jiang W."/>
            <person name="Ma Y."/>
            <person name="Chen M."/>
            <person name="Hao X."/>
            <person name="Li L."/>
            <person name="Tang Y."/>
            <person name="Lv G."/>
            <person name="Zhou Y."/>
            <person name="Sun X."/>
            <person name="Brodelius P.E."/>
            <person name="Rose J.K.C."/>
            <person name="Tang K."/>
        </authorList>
    </citation>
    <scope>NUCLEOTIDE SEQUENCE [LARGE SCALE GENOMIC DNA]</scope>
    <source>
        <strain evidence="4">cv. Huhao1</strain>
        <tissue evidence="3">Leaf</tissue>
    </source>
</reference>
<feature type="transmembrane region" description="Helical" evidence="2">
    <location>
        <begin position="207"/>
        <end position="227"/>
    </location>
</feature>
<evidence type="ECO:0000256" key="1">
    <source>
        <dbReference type="SAM" id="MobiDB-lite"/>
    </source>
</evidence>
<dbReference type="AlphaFoldDB" id="A0A2U1KPZ8"/>
<gene>
    <name evidence="3" type="ORF">CTI12_AA577740</name>
</gene>
<sequence length="255" mass="27894">MRHPIEGAKLEPQGGDRPAGVLRFEGQDMDVSDNKPRLEGMDRLDCGLGLESGDGSEGNIEKESGSSSSSEDSYLVIGHWPVSPVHVQTAAGETDLEGRDARVGALNEEPDVDLNEESDVDDRSGRRFFANPNLLDHLNLYPRPLLQLFGTNLELTQRQNLMITHGPVEVQNVSMTQTVCIVLVGVYLFCSTDLLSTSYALHEGGCIALVIYLVFLATTFFTGYIIPDCFGDEHTQRTYVDLGGLAFGERGRMAV</sequence>
<feature type="compositionally biased region" description="Basic and acidic residues" evidence="1">
    <location>
        <begin position="32"/>
        <end position="45"/>
    </location>
</feature>
<evidence type="ECO:0000313" key="4">
    <source>
        <dbReference type="Proteomes" id="UP000245207"/>
    </source>
</evidence>
<name>A0A2U1KPZ8_ARTAN</name>
<keyword evidence="4" id="KW-1185">Reference proteome</keyword>
<dbReference type="EMBL" id="PKPP01015232">
    <property type="protein sequence ID" value="PWA38827.1"/>
    <property type="molecule type" value="Genomic_DNA"/>
</dbReference>
<keyword evidence="2" id="KW-1133">Transmembrane helix</keyword>
<feature type="transmembrane region" description="Helical" evidence="2">
    <location>
        <begin position="179"/>
        <end position="201"/>
    </location>
</feature>
<keyword evidence="2" id="KW-0472">Membrane</keyword>
<evidence type="ECO:0000256" key="2">
    <source>
        <dbReference type="SAM" id="Phobius"/>
    </source>
</evidence>
<feature type="region of interest" description="Disordered" evidence="1">
    <location>
        <begin position="1"/>
        <end position="72"/>
    </location>
</feature>
<organism evidence="3 4">
    <name type="scientific">Artemisia annua</name>
    <name type="common">Sweet wormwood</name>
    <dbReference type="NCBI Taxonomy" id="35608"/>
    <lineage>
        <taxon>Eukaryota</taxon>
        <taxon>Viridiplantae</taxon>
        <taxon>Streptophyta</taxon>
        <taxon>Embryophyta</taxon>
        <taxon>Tracheophyta</taxon>
        <taxon>Spermatophyta</taxon>
        <taxon>Magnoliopsida</taxon>
        <taxon>eudicotyledons</taxon>
        <taxon>Gunneridae</taxon>
        <taxon>Pentapetalae</taxon>
        <taxon>asterids</taxon>
        <taxon>campanulids</taxon>
        <taxon>Asterales</taxon>
        <taxon>Asteraceae</taxon>
        <taxon>Asteroideae</taxon>
        <taxon>Anthemideae</taxon>
        <taxon>Artemisiinae</taxon>
        <taxon>Artemisia</taxon>
    </lineage>
</organism>
<protein>
    <submittedName>
        <fullName evidence="3">Uncharacterized protein</fullName>
    </submittedName>
</protein>
<dbReference type="Proteomes" id="UP000245207">
    <property type="component" value="Unassembled WGS sequence"/>
</dbReference>
<comment type="caution">
    <text evidence="3">The sequence shown here is derived from an EMBL/GenBank/DDBJ whole genome shotgun (WGS) entry which is preliminary data.</text>
</comment>